<keyword evidence="2" id="KW-1185">Reference proteome</keyword>
<accession>A0A2Z7BVF3</accession>
<dbReference type="AlphaFoldDB" id="A0A2Z7BVF3"/>
<dbReference type="EMBL" id="KV001999">
    <property type="protein sequence ID" value="KZV38246.1"/>
    <property type="molecule type" value="Genomic_DNA"/>
</dbReference>
<gene>
    <name evidence="1" type="ORF">F511_36299</name>
</gene>
<protein>
    <submittedName>
        <fullName evidence="1">Uncharacterized protein</fullName>
    </submittedName>
</protein>
<evidence type="ECO:0000313" key="1">
    <source>
        <dbReference type="EMBL" id="KZV38246.1"/>
    </source>
</evidence>
<reference evidence="1 2" key="1">
    <citation type="journal article" date="2015" name="Proc. Natl. Acad. Sci. U.S.A.">
        <title>The resurrection genome of Boea hygrometrica: A blueprint for survival of dehydration.</title>
        <authorList>
            <person name="Xiao L."/>
            <person name="Yang G."/>
            <person name="Zhang L."/>
            <person name="Yang X."/>
            <person name="Zhao S."/>
            <person name="Ji Z."/>
            <person name="Zhou Q."/>
            <person name="Hu M."/>
            <person name="Wang Y."/>
            <person name="Chen M."/>
            <person name="Xu Y."/>
            <person name="Jin H."/>
            <person name="Xiao X."/>
            <person name="Hu G."/>
            <person name="Bao F."/>
            <person name="Hu Y."/>
            <person name="Wan P."/>
            <person name="Li L."/>
            <person name="Deng X."/>
            <person name="Kuang T."/>
            <person name="Xiang C."/>
            <person name="Zhu J.K."/>
            <person name="Oliver M.J."/>
            <person name="He Y."/>
        </authorList>
    </citation>
    <scope>NUCLEOTIDE SEQUENCE [LARGE SCALE GENOMIC DNA]</scope>
    <source>
        <strain evidence="2">cv. XS01</strain>
    </source>
</reference>
<name>A0A2Z7BVF3_9LAMI</name>
<organism evidence="1 2">
    <name type="scientific">Dorcoceras hygrometricum</name>
    <dbReference type="NCBI Taxonomy" id="472368"/>
    <lineage>
        <taxon>Eukaryota</taxon>
        <taxon>Viridiplantae</taxon>
        <taxon>Streptophyta</taxon>
        <taxon>Embryophyta</taxon>
        <taxon>Tracheophyta</taxon>
        <taxon>Spermatophyta</taxon>
        <taxon>Magnoliopsida</taxon>
        <taxon>eudicotyledons</taxon>
        <taxon>Gunneridae</taxon>
        <taxon>Pentapetalae</taxon>
        <taxon>asterids</taxon>
        <taxon>lamiids</taxon>
        <taxon>Lamiales</taxon>
        <taxon>Gesneriaceae</taxon>
        <taxon>Didymocarpoideae</taxon>
        <taxon>Trichosporeae</taxon>
        <taxon>Loxocarpinae</taxon>
        <taxon>Dorcoceras</taxon>
    </lineage>
</organism>
<evidence type="ECO:0000313" key="2">
    <source>
        <dbReference type="Proteomes" id="UP000250235"/>
    </source>
</evidence>
<dbReference type="Proteomes" id="UP000250235">
    <property type="component" value="Unassembled WGS sequence"/>
</dbReference>
<proteinExistence type="predicted"/>
<sequence length="203" mass="23262">MSKLVNSPVACFQLSALFDQLSPWFLCDVVLGSWLCLARVDCEICLCRHCSPLILSGDSHRFRPSFWTCEVALDSSWKDLSPYTSFGGYCSLERDCETTALGRCEGERQYRTLISLLGSLATMRRVVNYHSSWERQRQVELFDASDIFLKPSFLSLFARPGIFPIAGDWPISFKRGYNGWKPLFKLDISLPVWSRKEAILRKL</sequence>